<keyword evidence="1" id="KW-0472">Membrane</keyword>
<dbReference type="RefSeq" id="XP_031025419.1">
    <property type="nucleotide sequence ID" value="XM_031168644.1"/>
</dbReference>
<comment type="caution">
    <text evidence="3">The sequence shown here is derived from an EMBL/GenBank/DDBJ whole genome shotgun (WGS) entry which is preliminary data.</text>
</comment>
<protein>
    <recommendedName>
        <fullName evidence="2">Methyltransferase FkbM domain-containing protein</fullName>
    </recommendedName>
</protein>
<keyword evidence="1" id="KW-0812">Transmembrane</keyword>
<evidence type="ECO:0000256" key="1">
    <source>
        <dbReference type="SAM" id="Phobius"/>
    </source>
</evidence>
<keyword evidence="1" id="KW-1133">Transmembrane helix</keyword>
<gene>
    <name evidence="3" type="ORF">SmJEL517_g02716</name>
</gene>
<reference evidence="3 4" key="1">
    <citation type="journal article" date="2019" name="Sci. Rep.">
        <title>Comparative genomics of chytrid fungi reveal insights into the obligate biotrophic and pathogenic lifestyle of Synchytrium endobioticum.</title>
        <authorList>
            <person name="van de Vossenberg B.T.L.H."/>
            <person name="Warris S."/>
            <person name="Nguyen H.D.T."/>
            <person name="van Gent-Pelzer M.P.E."/>
            <person name="Joly D.L."/>
            <person name="van de Geest H.C."/>
            <person name="Bonants P.J.M."/>
            <person name="Smith D.S."/>
            <person name="Levesque C.A."/>
            <person name="van der Lee T.A.J."/>
        </authorList>
    </citation>
    <scope>NUCLEOTIDE SEQUENCE [LARGE SCALE GENOMIC DNA]</scope>
    <source>
        <strain evidence="3 4">JEL517</strain>
    </source>
</reference>
<proteinExistence type="predicted"/>
<feature type="transmembrane region" description="Helical" evidence="1">
    <location>
        <begin position="7"/>
        <end position="24"/>
    </location>
</feature>
<dbReference type="InterPro" id="IPR006342">
    <property type="entry name" value="FkbM_mtfrase"/>
</dbReference>
<dbReference type="GeneID" id="42003941"/>
<dbReference type="AlphaFoldDB" id="A0A507C5H9"/>
<evidence type="ECO:0000259" key="2">
    <source>
        <dbReference type="Pfam" id="PF05050"/>
    </source>
</evidence>
<evidence type="ECO:0000313" key="4">
    <source>
        <dbReference type="Proteomes" id="UP000319731"/>
    </source>
</evidence>
<dbReference type="InterPro" id="IPR052514">
    <property type="entry name" value="SAM-dependent_MTase"/>
</dbReference>
<organism evidence="3 4">
    <name type="scientific">Synchytrium microbalum</name>
    <dbReference type="NCBI Taxonomy" id="1806994"/>
    <lineage>
        <taxon>Eukaryota</taxon>
        <taxon>Fungi</taxon>
        <taxon>Fungi incertae sedis</taxon>
        <taxon>Chytridiomycota</taxon>
        <taxon>Chytridiomycota incertae sedis</taxon>
        <taxon>Chytridiomycetes</taxon>
        <taxon>Synchytriales</taxon>
        <taxon>Synchytriaceae</taxon>
        <taxon>Synchytrium</taxon>
    </lineage>
</organism>
<evidence type="ECO:0000313" key="3">
    <source>
        <dbReference type="EMBL" id="TPX34741.1"/>
    </source>
</evidence>
<dbReference type="Pfam" id="PF05050">
    <property type="entry name" value="Methyltransf_21"/>
    <property type="match status" value="1"/>
</dbReference>
<dbReference type="SUPFAM" id="SSF53335">
    <property type="entry name" value="S-adenosyl-L-methionine-dependent methyltransferases"/>
    <property type="match status" value="1"/>
</dbReference>
<accession>A0A507C5H9</accession>
<dbReference type="Gene3D" id="3.40.50.150">
    <property type="entry name" value="Vaccinia Virus protein VP39"/>
    <property type="match status" value="1"/>
</dbReference>
<dbReference type="NCBIfam" id="TIGR01444">
    <property type="entry name" value="fkbM_fam"/>
    <property type="match status" value="1"/>
</dbReference>
<dbReference type="EMBL" id="QEAO01000012">
    <property type="protein sequence ID" value="TPX34741.1"/>
    <property type="molecule type" value="Genomic_DNA"/>
</dbReference>
<dbReference type="OrthoDB" id="2128152at2759"/>
<feature type="domain" description="Methyltransferase FkbM" evidence="2">
    <location>
        <begin position="275"/>
        <end position="346"/>
    </location>
</feature>
<dbReference type="Proteomes" id="UP000319731">
    <property type="component" value="Unassembled WGS sequence"/>
</dbReference>
<sequence length="394" mass="43703">MRAERTFWIVAGSFLAVLCIWLLFPGAPMQNGTGSQNVLTRHVEESVISKPHRVEEPVIPKPHVQQHVVHRASRSLLSMTAMELMEDADTTQLTTCQWSNSVEYIDYQQVTITSMPGNPFEMVVKAGKDDIVSYSIISTNQWEGREVRSVIDRLALVAKKRGTNVTLLDIGANIGFFSLSAAASGYNVVSVEMMGQNQASLLKSICKNPSFHPLMRVIPYGLGERGVDGSRSVCLAYSLMTNSRNGIVKCGNNVNASDIPEGFSLMGTTLIMEFDEIVPVVPELRNVGVVKLDTEGFEAHVMKGAYNFFKDVKPPFLKSETSNFMLIRAGSKPRDLLDLLDELDYEIHDKFWDGPIVAKNAINATFDGFDQYLLSLGDEGLGEIYMIHRTWLAA</sequence>
<dbReference type="InterPro" id="IPR029063">
    <property type="entry name" value="SAM-dependent_MTases_sf"/>
</dbReference>
<dbReference type="PANTHER" id="PTHR34203">
    <property type="entry name" value="METHYLTRANSFERASE, FKBM FAMILY PROTEIN"/>
    <property type="match status" value="1"/>
</dbReference>
<name>A0A507C5H9_9FUNG</name>
<dbReference type="PANTHER" id="PTHR34203:SF13">
    <property type="entry name" value="EXPRESSED PROTEIN"/>
    <property type="match status" value="1"/>
</dbReference>
<keyword evidence="4" id="KW-1185">Reference proteome</keyword>